<accession>K1RDJ3</accession>
<dbReference type="AlphaFoldDB" id="K1RDJ3"/>
<sequence>MLEQGKIKNLNISSTFKGKNFKGIHDGVLFELGDNFFGNKVFNIETKIPLRISFIGNVYTSISTKIKNYGLNSAYLEVIVKVEVKEKIVMPTTNTECVIKDDYPIALKIIQGKIPNYYNGEFESNSTTYSLPLKK</sequence>
<dbReference type="Pfam" id="PF09560">
    <property type="entry name" value="Spore_YunB"/>
    <property type="match status" value="1"/>
</dbReference>
<gene>
    <name evidence="1" type="ORF">OBE_16055</name>
</gene>
<dbReference type="InterPro" id="IPR014197">
    <property type="entry name" value="Sporulation_prot_YunB"/>
</dbReference>
<name>K1RDJ3_9ZZZZ</name>
<comment type="caution">
    <text evidence="1">The sequence shown here is derived from an EMBL/GenBank/DDBJ whole genome shotgun (WGS) entry which is preliminary data.</text>
</comment>
<protein>
    <submittedName>
        <fullName evidence="1">Uncharacterized protein</fullName>
    </submittedName>
</protein>
<evidence type="ECO:0000313" key="1">
    <source>
        <dbReference type="EMBL" id="EKC46807.1"/>
    </source>
</evidence>
<dbReference type="EMBL" id="AJWZ01011006">
    <property type="protein sequence ID" value="EKC46807.1"/>
    <property type="molecule type" value="Genomic_DNA"/>
</dbReference>
<proteinExistence type="predicted"/>
<organism evidence="1">
    <name type="scientific">human gut metagenome</name>
    <dbReference type="NCBI Taxonomy" id="408170"/>
    <lineage>
        <taxon>unclassified sequences</taxon>
        <taxon>metagenomes</taxon>
        <taxon>organismal metagenomes</taxon>
    </lineage>
</organism>
<reference evidence="1" key="1">
    <citation type="journal article" date="2013" name="Environ. Microbiol.">
        <title>Microbiota from the distal guts of lean and obese adolescents exhibit partial functional redundancy besides clear differences in community structure.</title>
        <authorList>
            <person name="Ferrer M."/>
            <person name="Ruiz A."/>
            <person name="Lanza F."/>
            <person name="Haange S.B."/>
            <person name="Oberbach A."/>
            <person name="Till H."/>
            <person name="Bargiela R."/>
            <person name="Campoy C."/>
            <person name="Segura M.T."/>
            <person name="Richter M."/>
            <person name="von Bergen M."/>
            <person name="Seifert J."/>
            <person name="Suarez A."/>
        </authorList>
    </citation>
    <scope>NUCLEOTIDE SEQUENCE</scope>
</reference>